<gene>
    <name evidence="1" type="ORF">COX18_06030</name>
</gene>
<dbReference type="NCBIfam" id="TIGR04183">
    <property type="entry name" value="Por_Secre_tail"/>
    <property type="match status" value="1"/>
</dbReference>
<accession>A0A2H0A5D2</accession>
<reference evidence="1 2" key="1">
    <citation type="submission" date="2017-09" db="EMBL/GenBank/DDBJ databases">
        <title>Depth-based differentiation of microbial function through sediment-hosted aquifers and enrichment of novel symbionts in the deep terrestrial subsurface.</title>
        <authorList>
            <person name="Probst A.J."/>
            <person name="Ladd B."/>
            <person name="Jarett J.K."/>
            <person name="Geller-Mcgrath D.E."/>
            <person name="Sieber C.M."/>
            <person name="Emerson J.B."/>
            <person name="Anantharaman K."/>
            <person name="Thomas B.C."/>
            <person name="Malmstrom R."/>
            <person name="Stieglmeier M."/>
            <person name="Klingl A."/>
            <person name="Woyke T."/>
            <person name="Ryan C.M."/>
            <person name="Banfield J.F."/>
        </authorList>
    </citation>
    <scope>NUCLEOTIDE SEQUENCE [LARGE SCALE GENOMIC DNA]</scope>
    <source>
        <strain evidence="1">CG23_combo_of_CG06-09_8_20_14_all_40_23</strain>
    </source>
</reference>
<evidence type="ECO:0000313" key="1">
    <source>
        <dbReference type="EMBL" id="PIP40649.1"/>
    </source>
</evidence>
<name>A0A2H0A5D2_9BACT</name>
<evidence type="ECO:0000313" key="2">
    <source>
        <dbReference type="Proteomes" id="UP000231067"/>
    </source>
</evidence>
<protein>
    <recommendedName>
        <fullName evidence="3">FlgD Ig-like domain-containing protein</fullName>
    </recommendedName>
</protein>
<sequence length="281" mass="32436">MRFIRYSILVTILLTCVGWESCSEAPYIIPYEEGAADKKEIQEILLILAKSIESDEPISIYRIEGCFLPFYEASKDELTQNVIKKELIPNDYLDISSTYFNFFKKYKDISFDLIKDIDISIKDNETTATVSYNFKAFPEGTETENLNMVRNDIFLFKRPAGNWKIWKWTAGFYIGTETTKTKTIFRANNFISTLAYPNPFYPTTLHIGKKIKFPYLTGYVKIKIFNIAGEIVYKFEGDANVQEIEWNGKNLEGELVSSGIYIYSIINEKNKSFTGKIGVIR</sequence>
<dbReference type="Gene3D" id="2.60.40.4070">
    <property type="match status" value="1"/>
</dbReference>
<proteinExistence type="predicted"/>
<dbReference type="InterPro" id="IPR026444">
    <property type="entry name" value="Secre_tail"/>
</dbReference>
<comment type="caution">
    <text evidence="1">The sequence shown here is derived from an EMBL/GenBank/DDBJ whole genome shotgun (WGS) entry which is preliminary data.</text>
</comment>
<dbReference type="AlphaFoldDB" id="A0A2H0A5D2"/>
<dbReference type="Proteomes" id="UP000231067">
    <property type="component" value="Unassembled WGS sequence"/>
</dbReference>
<evidence type="ECO:0008006" key="3">
    <source>
        <dbReference type="Google" id="ProtNLM"/>
    </source>
</evidence>
<dbReference type="EMBL" id="PCSH01000107">
    <property type="protein sequence ID" value="PIP40649.1"/>
    <property type="molecule type" value="Genomic_DNA"/>
</dbReference>
<organism evidence="1 2">
    <name type="scientific">Candidatus Desantisbacteria bacterium CG23_combo_of_CG06-09_8_20_14_all_40_23</name>
    <dbReference type="NCBI Taxonomy" id="1974550"/>
    <lineage>
        <taxon>Bacteria</taxon>
        <taxon>Candidatus Desantisiibacteriota</taxon>
    </lineage>
</organism>